<evidence type="ECO:0000313" key="14">
    <source>
        <dbReference type="EMBL" id="GIJ45120.1"/>
    </source>
</evidence>
<dbReference type="SUPFAM" id="SSF50341">
    <property type="entry name" value="CheW-like"/>
    <property type="match status" value="1"/>
</dbReference>
<feature type="modified residue" description="4-aspartylphosphate" evidence="8">
    <location>
        <position position="793"/>
    </location>
</feature>
<dbReference type="Pfam" id="PF00072">
    <property type="entry name" value="Response_reg"/>
    <property type="match status" value="1"/>
</dbReference>
<dbReference type="SMART" id="SM00387">
    <property type="entry name" value="HATPase_c"/>
    <property type="match status" value="1"/>
</dbReference>
<dbReference type="SMART" id="SM00260">
    <property type="entry name" value="CheW"/>
    <property type="match status" value="1"/>
</dbReference>
<dbReference type="InterPro" id="IPR001789">
    <property type="entry name" value="Sig_transdc_resp-reg_receiver"/>
</dbReference>
<evidence type="ECO:0000256" key="3">
    <source>
        <dbReference type="ARBA" id="ARBA00022553"/>
    </source>
</evidence>
<dbReference type="Gene3D" id="2.30.30.40">
    <property type="entry name" value="SH3 Domains"/>
    <property type="match status" value="1"/>
</dbReference>
<keyword evidence="3 8" id="KW-0597">Phosphoprotein</keyword>
<dbReference type="InterPro" id="IPR036890">
    <property type="entry name" value="HATPase_C_sf"/>
</dbReference>
<feature type="compositionally biased region" description="Polar residues" evidence="9">
    <location>
        <begin position="231"/>
        <end position="245"/>
    </location>
</feature>
<gene>
    <name evidence="14" type="ORF">Val02_20060</name>
</gene>
<keyword evidence="5" id="KW-0418">Kinase</keyword>
<dbReference type="InterPro" id="IPR036641">
    <property type="entry name" value="HPT_dom_sf"/>
</dbReference>
<dbReference type="InterPro" id="IPR036061">
    <property type="entry name" value="CheW-like_dom_sf"/>
</dbReference>
<feature type="domain" description="Histidine kinase" evidence="10">
    <location>
        <begin position="454"/>
        <end position="589"/>
    </location>
</feature>
<feature type="compositionally biased region" description="Low complexity" evidence="9">
    <location>
        <begin position="250"/>
        <end position="277"/>
    </location>
</feature>
<dbReference type="PROSITE" id="PS50894">
    <property type="entry name" value="HPT"/>
    <property type="match status" value="1"/>
</dbReference>
<dbReference type="PROSITE" id="PS50109">
    <property type="entry name" value="HIS_KIN"/>
    <property type="match status" value="1"/>
</dbReference>
<dbReference type="SUPFAM" id="SSF47226">
    <property type="entry name" value="Histidine-containing phosphotransfer domain, HPT domain"/>
    <property type="match status" value="1"/>
</dbReference>
<dbReference type="InterPro" id="IPR011006">
    <property type="entry name" value="CheY-like_superfamily"/>
</dbReference>
<evidence type="ECO:0000259" key="13">
    <source>
        <dbReference type="PROSITE" id="PS50894"/>
    </source>
</evidence>
<feature type="domain" description="Response regulatory" evidence="11">
    <location>
        <begin position="744"/>
        <end position="860"/>
    </location>
</feature>
<dbReference type="SMART" id="SM00073">
    <property type="entry name" value="HPT"/>
    <property type="match status" value="1"/>
</dbReference>
<dbReference type="InterPro" id="IPR005467">
    <property type="entry name" value="His_kinase_dom"/>
</dbReference>
<dbReference type="SUPFAM" id="SSF52172">
    <property type="entry name" value="CheY-like"/>
    <property type="match status" value="1"/>
</dbReference>
<name>A0A8J3YJI4_9ACTN</name>
<evidence type="ECO:0000256" key="6">
    <source>
        <dbReference type="ARBA" id="ARBA00023012"/>
    </source>
</evidence>
<dbReference type="EMBL" id="BOPF01000006">
    <property type="protein sequence ID" value="GIJ45120.1"/>
    <property type="molecule type" value="Genomic_DNA"/>
</dbReference>
<evidence type="ECO:0000256" key="9">
    <source>
        <dbReference type="SAM" id="MobiDB-lite"/>
    </source>
</evidence>
<evidence type="ECO:0000256" key="8">
    <source>
        <dbReference type="PROSITE-ProRule" id="PRU00169"/>
    </source>
</evidence>
<dbReference type="AlphaFoldDB" id="A0A8J3YJI4"/>
<dbReference type="Pfam" id="PF01627">
    <property type="entry name" value="Hpt"/>
    <property type="match status" value="1"/>
</dbReference>
<dbReference type="GO" id="GO:0006935">
    <property type="term" value="P:chemotaxis"/>
    <property type="evidence" value="ECO:0007669"/>
    <property type="project" value="InterPro"/>
</dbReference>
<comment type="caution">
    <text evidence="14">The sequence shown here is derived from an EMBL/GenBank/DDBJ whole genome shotgun (WGS) entry which is preliminary data.</text>
</comment>
<dbReference type="PANTHER" id="PTHR43395:SF1">
    <property type="entry name" value="CHEMOTAXIS PROTEIN CHEA"/>
    <property type="match status" value="1"/>
</dbReference>
<evidence type="ECO:0000259" key="11">
    <source>
        <dbReference type="PROSITE" id="PS50110"/>
    </source>
</evidence>
<feature type="modified residue" description="Phosphohistidine" evidence="7">
    <location>
        <position position="46"/>
    </location>
</feature>
<accession>A0A8J3YJI4</accession>
<evidence type="ECO:0000259" key="12">
    <source>
        <dbReference type="PROSITE" id="PS50851"/>
    </source>
</evidence>
<feature type="compositionally biased region" description="Low complexity" evidence="9">
    <location>
        <begin position="200"/>
        <end position="227"/>
    </location>
</feature>
<dbReference type="PANTHER" id="PTHR43395">
    <property type="entry name" value="SENSOR HISTIDINE KINASE CHEA"/>
    <property type="match status" value="1"/>
</dbReference>
<dbReference type="Gene3D" id="3.40.50.2300">
    <property type="match status" value="1"/>
</dbReference>
<keyword evidence="4" id="KW-0808">Transferase</keyword>
<dbReference type="PROSITE" id="PS50110">
    <property type="entry name" value="RESPONSE_REGULATORY"/>
    <property type="match status" value="1"/>
</dbReference>
<keyword evidence="15" id="KW-1185">Reference proteome</keyword>
<feature type="domain" description="CheW-like" evidence="12">
    <location>
        <begin position="591"/>
        <end position="727"/>
    </location>
</feature>
<proteinExistence type="predicted"/>
<dbReference type="GO" id="GO:0000160">
    <property type="term" value="P:phosphorelay signal transduction system"/>
    <property type="evidence" value="ECO:0007669"/>
    <property type="project" value="UniProtKB-KW"/>
</dbReference>
<dbReference type="SMART" id="SM00448">
    <property type="entry name" value="REC"/>
    <property type="match status" value="1"/>
</dbReference>
<organism evidence="14 15">
    <name type="scientific">Virgisporangium aliadipatigenens</name>
    <dbReference type="NCBI Taxonomy" id="741659"/>
    <lineage>
        <taxon>Bacteria</taxon>
        <taxon>Bacillati</taxon>
        <taxon>Actinomycetota</taxon>
        <taxon>Actinomycetes</taxon>
        <taxon>Micromonosporales</taxon>
        <taxon>Micromonosporaceae</taxon>
        <taxon>Virgisporangium</taxon>
    </lineage>
</organism>
<evidence type="ECO:0000313" key="15">
    <source>
        <dbReference type="Proteomes" id="UP000619260"/>
    </source>
</evidence>
<feature type="domain" description="HPt" evidence="13">
    <location>
        <begin position="1"/>
        <end position="103"/>
    </location>
</feature>
<evidence type="ECO:0000256" key="1">
    <source>
        <dbReference type="ARBA" id="ARBA00000085"/>
    </source>
</evidence>
<dbReference type="EC" id="2.7.13.3" evidence="2"/>
<dbReference type="GO" id="GO:0004673">
    <property type="term" value="F:protein histidine kinase activity"/>
    <property type="evidence" value="ECO:0007669"/>
    <property type="project" value="UniProtKB-EC"/>
</dbReference>
<evidence type="ECO:0000256" key="5">
    <source>
        <dbReference type="ARBA" id="ARBA00022777"/>
    </source>
</evidence>
<dbReference type="InterPro" id="IPR051315">
    <property type="entry name" value="Bact_Chemotaxis_CheA"/>
</dbReference>
<sequence length="863" mass="86688">MADRDPYRYFRVEARELVDQLSEGALELERHDSPADIVARMLRHAHTLKGAARVVRLPGIADRTHTLEEELGVHRDAAGPLPPGRAAYLIGMVDELSAEVSAIPPPGLSAPGSGGAGGVTGAGDVAGAGGTGVGAAGGANRAFGDAAAGSGADPAGGAAGPGDVRAAGAGSGVAAGPGSAGGDRAAAAGSGAGGSGAGDAGAAAPGGAPHSGADAAGRPAAGAVTHAGAESATQLGTGAGSTTHPRTGVGSTAHPGAEAAATAGSSAHTGEGTAAASDGTAQAGDRRQPDQPPTGRRSTHPEPLLVGRTDAQDVDELLDAIAETQTRMAPLRSGVGQVERIRRGMRLLLAQLDSPVSGAAATGRLRTIASGIDGELAAFGRGLSTTVEHTERDLRQVRGGAERLRLVPAGTIFPALQRAVRDAADVQERRARFAGEGGTIRLDPQVLSSVYGALLHVVRNAVAHGIEAPPQREEAGKPPEGTVRVTVERHGDRIRFAVRDDGRGFDLAALRRAAAEAGVPSAGNLATSELVDLTLRGGISTSAGVTAVAGRGVGLDAVRDAAERLGGRVDVDSVPGRGTVVALAVPLSLLALDAMTVEAAGTLASIPLDAVTRTVRVAPGDVARTGSGASVRHDGAAVPLLLLARVLAPQETSRADRATTFPAIVVSTRTGTAAIAVDRVLGTDPVVVRGLPPLARAGATVSGVSLDDAGNPRLVLDPDGLVAAAHGVRPDDGPAQALASPEGPLLVIDDSLTTRMLERSILESAGYLVDVAADAEEGLEKARATRYALILCDIEMPGMDGYTFVETIRADPELRDIPTILVSSLADPAARARGVAAGANLHVAKHEFNQNDLIDQIRRLVSA</sequence>
<comment type="catalytic activity">
    <reaction evidence="1">
        <text>ATP + protein L-histidine = ADP + protein N-phospho-L-histidine.</text>
        <dbReference type="EC" id="2.7.13.3"/>
    </reaction>
</comment>
<dbReference type="SUPFAM" id="SSF55874">
    <property type="entry name" value="ATPase domain of HSP90 chaperone/DNA topoisomerase II/histidine kinase"/>
    <property type="match status" value="1"/>
</dbReference>
<dbReference type="InterPro" id="IPR004358">
    <property type="entry name" value="Sig_transdc_His_kin-like_C"/>
</dbReference>
<dbReference type="Gene3D" id="1.20.120.160">
    <property type="entry name" value="HPT domain"/>
    <property type="match status" value="1"/>
</dbReference>
<dbReference type="InterPro" id="IPR008207">
    <property type="entry name" value="Sig_transdc_His_kin_Hpt_dom"/>
</dbReference>
<keyword evidence="6" id="KW-0902">Two-component regulatory system</keyword>
<dbReference type="PRINTS" id="PR00344">
    <property type="entry name" value="BCTRLSENSOR"/>
</dbReference>
<dbReference type="RefSeq" id="WP_203898671.1">
    <property type="nucleotide sequence ID" value="NZ_BOPF01000006.1"/>
</dbReference>
<dbReference type="FunFam" id="3.30.565.10:FF:000016">
    <property type="entry name" value="Chemotaxis protein CheA, putative"/>
    <property type="match status" value="1"/>
</dbReference>
<reference evidence="14" key="1">
    <citation type="submission" date="2021-01" db="EMBL/GenBank/DDBJ databases">
        <title>Whole genome shotgun sequence of Virgisporangium aliadipatigenens NBRC 105644.</title>
        <authorList>
            <person name="Komaki H."/>
            <person name="Tamura T."/>
        </authorList>
    </citation>
    <scope>NUCLEOTIDE SEQUENCE</scope>
    <source>
        <strain evidence="14">NBRC 105644</strain>
    </source>
</reference>
<evidence type="ECO:0000256" key="7">
    <source>
        <dbReference type="PROSITE-ProRule" id="PRU00110"/>
    </source>
</evidence>
<feature type="compositionally biased region" description="Gly residues" evidence="9">
    <location>
        <begin position="190"/>
        <end position="199"/>
    </location>
</feature>
<dbReference type="PROSITE" id="PS50851">
    <property type="entry name" value="CHEW"/>
    <property type="match status" value="1"/>
</dbReference>
<evidence type="ECO:0000256" key="2">
    <source>
        <dbReference type="ARBA" id="ARBA00012438"/>
    </source>
</evidence>
<dbReference type="Proteomes" id="UP000619260">
    <property type="component" value="Unassembled WGS sequence"/>
</dbReference>
<feature type="region of interest" description="Disordered" evidence="9">
    <location>
        <begin position="169"/>
        <end position="311"/>
    </location>
</feature>
<evidence type="ECO:0000256" key="4">
    <source>
        <dbReference type="ARBA" id="ARBA00022679"/>
    </source>
</evidence>
<dbReference type="CDD" id="cd00088">
    <property type="entry name" value="HPT"/>
    <property type="match status" value="1"/>
</dbReference>
<dbReference type="InterPro" id="IPR002545">
    <property type="entry name" value="CheW-lke_dom"/>
</dbReference>
<evidence type="ECO:0000259" key="10">
    <source>
        <dbReference type="PROSITE" id="PS50109"/>
    </source>
</evidence>
<protein>
    <recommendedName>
        <fullName evidence="2">histidine kinase</fullName>
        <ecNumber evidence="2">2.7.13.3</ecNumber>
    </recommendedName>
</protein>
<dbReference type="Pfam" id="PF02518">
    <property type="entry name" value="HATPase_c"/>
    <property type="match status" value="1"/>
</dbReference>
<dbReference type="Pfam" id="PF01584">
    <property type="entry name" value="CheW"/>
    <property type="match status" value="1"/>
</dbReference>
<feature type="compositionally biased region" description="Gly residues" evidence="9">
    <location>
        <begin position="169"/>
        <end position="181"/>
    </location>
</feature>
<dbReference type="Gene3D" id="3.30.565.10">
    <property type="entry name" value="Histidine kinase-like ATPase, C-terminal domain"/>
    <property type="match status" value="1"/>
</dbReference>
<dbReference type="InterPro" id="IPR003594">
    <property type="entry name" value="HATPase_dom"/>
</dbReference>